<dbReference type="InterPro" id="IPR002403">
    <property type="entry name" value="Cyt_P450_E_grp-IV"/>
</dbReference>
<dbReference type="Pfam" id="PF00067">
    <property type="entry name" value="p450"/>
    <property type="match status" value="1"/>
</dbReference>
<keyword evidence="9" id="KW-1133">Transmembrane helix</keyword>
<comment type="cofactor">
    <cofactor evidence="1 7">
        <name>heme</name>
        <dbReference type="ChEBI" id="CHEBI:30413"/>
    </cofactor>
</comment>
<dbReference type="OrthoDB" id="1470350at2759"/>
<evidence type="ECO:0000313" key="11">
    <source>
        <dbReference type="Proteomes" id="UP000758603"/>
    </source>
</evidence>
<keyword evidence="8" id="KW-0560">Oxidoreductase</keyword>
<dbReference type="CDD" id="cd11059">
    <property type="entry name" value="CYP_fungal"/>
    <property type="match status" value="1"/>
</dbReference>
<comment type="caution">
    <text evidence="10">The sequence shown here is derived from an EMBL/GenBank/DDBJ whole genome shotgun (WGS) entry which is preliminary data.</text>
</comment>
<keyword evidence="4 7" id="KW-0479">Metal-binding</keyword>
<evidence type="ECO:0000313" key="10">
    <source>
        <dbReference type="EMBL" id="KAH6647463.1"/>
    </source>
</evidence>
<gene>
    <name evidence="10" type="ORF">BKA67DRAFT_662252</name>
</gene>
<evidence type="ECO:0000256" key="8">
    <source>
        <dbReference type="RuleBase" id="RU000461"/>
    </source>
</evidence>
<dbReference type="InterPro" id="IPR017972">
    <property type="entry name" value="Cyt_P450_CS"/>
</dbReference>
<organism evidence="10 11">
    <name type="scientific">Truncatella angustata</name>
    <dbReference type="NCBI Taxonomy" id="152316"/>
    <lineage>
        <taxon>Eukaryota</taxon>
        <taxon>Fungi</taxon>
        <taxon>Dikarya</taxon>
        <taxon>Ascomycota</taxon>
        <taxon>Pezizomycotina</taxon>
        <taxon>Sordariomycetes</taxon>
        <taxon>Xylariomycetidae</taxon>
        <taxon>Amphisphaeriales</taxon>
        <taxon>Sporocadaceae</taxon>
        <taxon>Truncatella</taxon>
    </lineage>
</organism>
<feature type="transmembrane region" description="Helical" evidence="9">
    <location>
        <begin position="12"/>
        <end position="31"/>
    </location>
</feature>
<dbReference type="GO" id="GO:0004497">
    <property type="term" value="F:monooxygenase activity"/>
    <property type="evidence" value="ECO:0007669"/>
    <property type="project" value="UniProtKB-KW"/>
</dbReference>
<dbReference type="EMBL" id="JAGPXC010000008">
    <property type="protein sequence ID" value="KAH6647463.1"/>
    <property type="molecule type" value="Genomic_DNA"/>
</dbReference>
<evidence type="ECO:0000256" key="5">
    <source>
        <dbReference type="ARBA" id="ARBA00023004"/>
    </source>
</evidence>
<keyword evidence="6 8" id="KW-0503">Monooxygenase</keyword>
<dbReference type="PANTHER" id="PTHR24305:SF166">
    <property type="entry name" value="CYTOCHROME P450 12A4, MITOCHONDRIAL-RELATED"/>
    <property type="match status" value="1"/>
</dbReference>
<sequence length="541" mass="61338">MGYNEGHHDSHIAATTATLLVTISLLYRYILYPAFFSPLAKLPTPHWSCSVSPVWILSARFYGRENRTLQEAHKEHGPIVRLGPNEVSVNDMEAVKTVYQGGFDKHEWYSVFDNYGVPCTFSSSEAKHHSLRKRMVSNVYSKSYVHSSTSLAAQNHEILNSRLLPLLEESTHKSQDPHGIDVHSLFAGVAMDFITTYCFGLRNSSNFIQQKLYRDHWLELYKVRKGYGFFDQELPRLSKALRFVGLNLTPSWVTAANRELEAWCKKLCDSARVFLIDDTEADPQGTANDPVVLRSLLVGIEKEESTSGAASPLYSTTIQRRELSLASEMFDHVLAGQETTGVALTYVSWHLSRSRDLQRELRAELLTLLPDMRLREGKAATPDPRQLDRLPILHAVITETVRRYAPAGGPEPRVTPAASCRIGPHEIPGGVRISASVYNLHRDERYFPDPETWDHTRWLPRDGDEDEEKRRDRQRQFWGFSSGGRMCLGSNFAMHEMKLVVAAIYSNYMSHIVSDDGIEPTDGYTAHPTSGQLWLRFDKIA</sequence>
<keyword evidence="9" id="KW-0472">Membrane</keyword>
<dbReference type="SUPFAM" id="SSF48264">
    <property type="entry name" value="Cytochrome P450"/>
    <property type="match status" value="1"/>
</dbReference>
<evidence type="ECO:0000256" key="3">
    <source>
        <dbReference type="ARBA" id="ARBA00022617"/>
    </source>
</evidence>
<dbReference type="PRINTS" id="PR00385">
    <property type="entry name" value="P450"/>
</dbReference>
<evidence type="ECO:0000256" key="4">
    <source>
        <dbReference type="ARBA" id="ARBA00022723"/>
    </source>
</evidence>
<dbReference type="Proteomes" id="UP000758603">
    <property type="component" value="Unassembled WGS sequence"/>
</dbReference>
<dbReference type="PANTHER" id="PTHR24305">
    <property type="entry name" value="CYTOCHROME P450"/>
    <property type="match status" value="1"/>
</dbReference>
<keyword evidence="11" id="KW-1185">Reference proteome</keyword>
<comment type="similarity">
    <text evidence="2 8">Belongs to the cytochrome P450 family.</text>
</comment>
<dbReference type="RefSeq" id="XP_045953975.1">
    <property type="nucleotide sequence ID" value="XM_046107961.1"/>
</dbReference>
<dbReference type="GO" id="GO:0020037">
    <property type="term" value="F:heme binding"/>
    <property type="evidence" value="ECO:0007669"/>
    <property type="project" value="InterPro"/>
</dbReference>
<dbReference type="Gene3D" id="1.10.630.10">
    <property type="entry name" value="Cytochrome P450"/>
    <property type="match status" value="1"/>
</dbReference>
<dbReference type="AlphaFoldDB" id="A0A9P8RNW4"/>
<dbReference type="InterPro" id="IPR050121">
    <property type="entry name" value="Cytochrome_P450_monoxygenase"/>
</dbReference>
<accession>A0A9P8RNW4</accession>
<protein>
    <submittedName>
        <fullName evidence="10">Cytochrome P450</fullName>
    </submittedName>
</protein>
<name>A0A9P8RNW4_9PEZI</name>
<evidence type="ECO:0000256" key="1">
    <source>
        <dbReference type="ARBA" id="ARBA00001971"/>
    </source>
</evidence>
<dbReference type="GO" id="GO:0005506">
    <property type="term" value="F:iron ion binding"/>
    <property type="evidence" value="ECO:0007669"/>
    <property type="project" value="InterPro"/>
</dbReference>
<proteinExistence type="inferred from homology"/>
<keyword evidence="9" id="KW-0812">Transmembrane</keyword>
<evidence type="ECO:0000256" key="2">
    <source>
        <dbReference type="ARBA" id="ARBA00010617"/>
    </source>
</evidence>
<dbReference type="GO" id="GO:0016705">
    <property type="term" value="F:oxidoreductase activity, acting on paired donors, with incorporation or reduction of molecular oxygen"/>
    <property type="evidence" value="ECO:0007669"/>
    <property type="project" value="InterPro"/>
</dbReference>
<keyword evidence="3 7" id="KW-0349">Heme</keyword>
<dbReference type="InterPro" id="IPR001128">
    <property type="entry name" value="Cyt_P450"/>
</dbReference>
<evidence type="ECO:0000256" key="6">
    <source>
        <dbReference type="ARBA" id="ARBA00023033"/>
    </source>
</evidence>
<keyword evidence="5 7" id="KW-0408">Iron</keyword>
<feature type="binding site" description="axial binding residue" evidence="7">
    <location>
        <position position="487"/>
    </location>
    <ligand>
        <name>heme</name>
        <dbReference type="ChEBI" id="CHEBI:30413"/>
    </ligand>
    <ligandPart>
        <name>Fe</name>
        <dbReference type="ChEBI" id="CHEBI:18248"/>
    </ligandPart>
</feature>
<evidence type="ECO:0000256" key="7">
    <source>
        <dbReference type="PIRSR" id="PIRSR602403-1"/>
    </source>
</evidence>
<evidence type="ECO:0000256" key="9">
    <source>
        <dbReference type="SAM" id="Phobius"/>
    </source>
</evidence>
<dbReference type="InterPro" id="IPR036396">
    <property type="entry name" value="Cyt_P450_sf"/>
</dbReference>
<dbReference type="PROSITE" id="PS00086">
    <property type="entry name" value="CYTOCHROME_P450"/>
    <property type="match status" value="1"/>
</dbReference>
<reference evidence="10" key="1">
    <citation type="journal article" date="2021" name="Nat. Commun.">
        <title>Genetic determinants of endophytism in the Arabidopsis root mycobiome.</title>
        <authorList>
            <person name="Mesny F."/>
            <person name="Miyauchi S."/>
            <person name="Thiergart T."/>
            <person name="Pickel B."/>
            <person name="Atanasova L."/>
            <person name="Karlsson M."/>
            <person name="Huettel B."/>
            <person name="Barry K.W."/>
            <person name="Haridas S."/>
            <person name="Chen C."/>
            <person name="Bauer D."/>
            <person name="Andreopoulos W."/>
            <person name="Pangilinan J."/>
            <person name="LaButti K."/>
            <person name="Riley R."/>
            <person name="Lipzen A."/>
            <person name="Clum A."/>
            <person name="Drula E."/>
            <person name="Henrissat B."/>
            <person name="Kohler A."/>
            <person name="Grigoriev I.V."/>
            <person name="Martin F.M."/>
            <person name="Hacquard S."/>
        </authorList>
    </citation>
    <scope>NUCLEOTIDE SEQUENCE</scope>
    <source>
        <strain evidence="10">MPI-SDFR-AT-0073</strain>
    </source>
</reference>
<dbReference type="GeneID" id="70136852"/>
<dbReference type="PRINTS" id="PR00465">
    <property type="entry name" value="EP450IV"/>
</dbReference>